<dbReference type="Pfam" id="PF00098">
    <property type="entry name" value="zf-CCHC"/>
    <property type="match status" value="3"/>
</dbReference>
<evidence type="ECO:0000256" key="2">
    <source>
        <dbReference type="ARBA" id="ARBA00022737"/>
    </source>
</evidence>
<keyword evidence="9" id="KW-1185">Reference proteome</keyword>
<dbReference type="PANTHER" id="PTHR46242">
    <property type="entry name" value="ZINC FINGER CCHC DOMAIN-CONTAINING PROTEIN 9 ZCCHC9"/>
    <property type="match status" value="1"/>
</dbReference>
<keyword evidence="4" id="KW-0862">Zinc</keyword>
<keyword evidence="2" id="KW-0677">Repeat</keyword>
<dbReference type="PROSITE" id="PS50158">
    <property type="entry name" value="ZF_CCHC"/>
    <property type="match status" value="4"/>
</dbReference>
<dbReference type="SUPFAM" id="SSF57756">
    <property type="entry name" value="Retrovirus zinc finger-like domains"/>
    <property type="match status" value="2"/>
</dbReference>
<dbReference type="GO" id="GO:0003676">
    <property type="term" value="F:nucleic acid binding"/>
    <property type="evidence" value="ECO:0007669"/>
    <property type="project" value="InterPro"/>
</dbReference>
<dbReference type="PANTHER" id="PTHR46242:SF1">
    <property type="entry name" value="ZINC FINGER CCHC DOMAIN-CONTAINING PROTEIN 9"/>
    <property type="match status" value="1"/>
</dbReference>
<comment type="caution">
    <text evidence="8">The sequence shown here is derived from an EMBL/GenBank/DDBJ whole genome shotgun (WGS) entry which is preliminary data.</text>
</comment>
<feature type="compositionally biased region" description="Basic residues" evidence="6">
    <location>
        <begin position="41"/>
        <end position="56"/>
    </location>
</feature>
<feature type="compositionally biased region" description="Basic residues" evidence="6">
    <location>
        <begin position="115"/>
        <end position="125"/>
    </location>
</feature>
<evidence type="ECO:0000256" key="3">
    <source>
        <dbReference type="ARBA" id="ARBA00022771"/>
    </source>
</evidence>
<keyword evidence="3 5" id="KW-0863">Zinc-finger</keyword>
<evidence type="ECO:0000259" key="7">
    <source>
        <dbReference type="PROSITE" id="PS50158"/>
    </source>
</evidence>
<reference evidence="8 9" key="1">
    <citation type="journal article" date="2019" name="Sci. Rep.">
        <title>Orb-weaving spider Araneus ventricosus genome elucidates the spidroin gene catalogue.</title>
        <authorList>
            <person name="Kono N."/>
            <person name="Nakamura H."/>
            <person name="Ohtoshi R."/>
            <person name="Moran D.A.P."/>
            <person name="Shinohara A."/>
            <person name="Yoshida Y."/>
            <person name="Fujiwara M."/>
            <person name="Mori M."/>
            <person name="Tomita M."/>
            <person name="Arakawa K."/>
        </authorList>
    </citation>
    <scope>NUCLEOTIDE SEQUENCE [LARGE SCALE GENOMIC DNA]</scope>
</reference>
<feature type="compositionally biased region" description="Basic and acidic residues" evidence="6">
    <location>
        <begin position="57"/>
        <end position="70"/>
    </location>
</feature>
<feature type="domain" description="CCHC-type" evidence="7">
    <location>
        <begin position="236"/>
        <end position="250"/>
    </location>
</feature>
<dbReference type="GO" id="GO:0005730">
    <property type="term" value="C:nucleolus"/>
    <property type="evidence" value="ECO:0007669"/>
    <property type="project" value="TreeGrafter"/>
</dbReference>
<dbReference type="InterPro" id="IPR001878">
    <property type="entry name" value="Znf_CCHC"/>
</dbReference>
<evidence type="ECO:0000313" key="8">
    <source>
        <dbReference type="EMBL" id="GBN50152.1"/>
    </source>
</evidence>
<dbReference type="Gene3D" id="4.10.60.10">
    <property type="entry name" value="Zinc finger, CCHC-type"/>
    <property type="match status" value="2"/>
</dbReference>
<dbReference type="OrthoDB" id="3863715at2759"/>
<evidence type="ECO:0000256" key="1">
    <source>
        <dbReference type="ARBA" id="ARBA00022723"/>
    </source>
</evidence>
<feature type="region of interest" description="Disordered" evidence="6">
    <location>
        <begin position="1"/>
        <end position="164"/>
    </location>
</feature>
<dbReference type="SMART" id="SM00343">
    <property type="entry name" value="ZnF_C2HC"/>
    <property type="match status" value="4"/>
</dbReference>
<dbReference type="InterPro" id="IPR042246">
    <property type="entry name" value="ZCCHC9"/>
</dbReference>
<dbReference type="AlphaFoldDB" id="A0A4Y2PG92"/>
<evidence type="ECO:0000313" key="9">
    <source>
        <dbReference type="Proteomes" id="UP000499080"/>
    </source>
</evidence>
<feature type="compositionally biased region" description="Basic and acidic residues" evidence="6">
    <location>
        <begin position="95"/>
        <end position="106"/>
    </location>
</feature>
<evidence type="ECO:0000256" key="5">
    <source>
        <dbReference type="PROSITE-ProRule" id="PRU00047"/>
    </source>
</evidence>
<feature type="compositionally biased region" description="Basic and acidic residues" evidence="6">
    <location>
        <begin position="154"/>
        <end position="164"/>
    </location>
</feature>
<evidence type="ECO:0000256" key="4">
    <source>
        <dbReference type="ARBA" id="ARBA00022833"/>
    </source>
</evidence>
<dbReference type="GO" id="GO:0008270">
    <property type="term" value="F:zinc ion binding"/>
    <property type="evidence" value="ECO:0007669"/>
    <property type="project" value="UniProtKB-KW"/>
</dbReference>
<protein>
    <submittedName>
        <fullName evidence="8">Zinc finger CCHC domain-containing protein 9</fullName>
    </submittedName>
</protein>
<proteinExistence type="predicted"/>
<evidence type="ECO:0000256" key="6">
    <source>
        <dbReference type="SAM" id="MobiDB-lite"/>
    </source>
</evidence>
<sequence>MTRWARVGNSQKHKKLPEDATPWKDFWQNRNQKPTDDANRNKVKSGRIEKRKQKKKFGFDEKRKVFENPENKNNSKFRNAEQEESESNHTLPKFSPERKMNEEHLTTEFQGLSKKQLRKAKKKAKLQQLKNTESNDMQDNSTSNVADSTEVSQTDDKSPKEKDFQGKKKLFMQKLEKKRKENGILLLPAKVERRLYIIKRRLREKGLPPAAIKDIARKERRKEELKFRRTMSTKPCFNCRQIGHLLAECPIKLGNSNQETGLCFKCGSAEHTSYKCPEKIEGYPLAKCFVCKEQGHISKDCPKNERGVYIKGGKCSLCGNVNHLKKDCPTLKKKNDEEADITAYTINEEKSVDAEIIPTDDVKPNARTSVKKSKKTKLVKF</sequence>
<gene>
    <name evidence="8" type="primary">ZCCHC9</name>
    <name evidence="8" type="ORF">AVEN_80986_1</name>
</gene>
<feature type="domain" description="CCHC-type" evidence="7">
    <location>
        <begin position="287"/>
        <end position="303"/>
    </location>
</feature>
<dbReference type="InterPro" id="IPR036875">
    <property type="entry name" value="Znf_CCHC_sf"/>
</dbReference>
<accession>A0A4Y2PG92</accession>
<feature type="compositionally biased region" description="Polar residues" evidence="6">
    <location>
        <begin position="131"/>
        <end position="152"/>
    </location>
</feature>
<dbReference type="FunFam" id="4.10.60.10:FF:000091">
    <property type="entry name" value="Zinc finger CCHC-type-containing 9"/>
    <property type="match status" value="1"/>
</dbReference>
<feature type="domain" description="CCHC-type" evidence="7">
    <location>
        <begin position="314"/>
        <end position="329"/>
    </location>
</feature>
<name>A0A4Y2PG92_ARAVE</name>
<dbReference type="Proteomes" id="UP000499080">
    <property type="component" value="Unassembled WGS sequence"/>
</dbReference>
<keyword evidence="1" id="KW-0479">Metal-binding</keyword>
<organism evidence="8 9">
    <name type="scientific">Araneus ventricosus</name>
    <name type="common">Orbweaver spider</name>
    <name type="synonym">Epeira ventricosa</name>
    <dbReference type="NCBI Taxonomy" id="182803"/>
    <lineage>
        <taxon>Eukaryota</taxon>
        <taxon>Metazoa</taxon>
        <taxon>Ecdysozoa</taxon>
        <taxon>Arthropoda</taxon>
        <taxon>Chelicerata</taxon>
        <taxon>Arachnida</taxon>
        <taxon>Araneae</taxon>
        <taxon>Araneomorphae</taxon>
        <taxon>Entelegynae</taxon>
        <taxon>Araneoidea</taxon>
        <taxon>Araneidae</taxon>
        <taxon>Araneus</taxon>
    </lineage>
</organism>
<feature type="domain" description="CCHC-type" evidence="7">
    <location>
        <begin position="263"/>
        <end position="278"/>
    </location>
</feature>
<dbReference type="EMBL" id="BGPR01011201">
    <property type="protein sequence ID" value="GBN50152.1"/>
    <property type="molecule type" value="Genomic_DNA"/>
</dbReference>